<evidence type="ECO:0000256" key="7">
    <source>
        <dbReference type="ARBA" id="ARBA00049629"/>
    </source>
</evidence>
<evidence type="ECO:0000256" key="8">
    <source>
        <dbReference type="ARBA" id="ARBA00049753"/>
    </source>
</evidence>
<evidence type="ECO:0000256" key="4">
    <source>
        <dbReference type="ARBA" id="ARBA00022597"/>
    </source>
</evidence>
<name>A0A6M1SXW6_9HYPH</name>
<evidence type="ECO:0000313" key="10">
    <source>
        <dbReference type="EMBL" id="NGP19123.1"/>
    </source>
</evidence>
<dbReference type="InterPro" id="IPR006059">
    <property type="entry name" value="SBP"/>
</dbReference>
<dbReference type="PANTHER" id="PTHR43649">
    <property type="entry name" value="ARABINOSE-BINDING PROTEIN-RELATED"/>
    <property type="match status" value="1"/>
</dbReference>
<proteinExistence type="inferred from homology"/>
<accession>A0A6M1SXW6</accession>
<dbReference type="Proteomes" id="UP000474802">
    <property type="component" value="Unassembled WGS sequence"/>
</dbReference>
<comment type="similarity">
    <text evidence="2">Belongs to the bacterial solute-binding protein 1 family.</text>
</comment>
<evidence type="ECO:0000256" key="2">
    <source>
        <dbReference type="ARBA" id="ARBA00008520"/>
    </source>
</evidence>
<evidence type="ECO:0000256" key="5">
    <source>
        <dbReference type="ARBA" id="ARBA00022729"/>
    </source>
</evidence>
<keyword evidence="3" id="KW-0813">Transport</keyword>
<organism evidence="10 11">
    <name type="scientific">Devosia aurantiaca</name>
    <dbReference type="NCBI Taxonomy" id="2714858"/>
    <lineage>
        <taxon>Bacteria</taxon>
        <taxon>Pseudomonadati</taxon>
        <taxon>Pseudomonadota</taxon>
        <taxon>Alphaproteobacteria</taxon>
        <taxon>Hyphomicrobiales</taxon>
        <taxon>Devosiaceae</taxon>
        <taxon>Devosia</taxon>
    </lineage>
</organism>
<evidence type="ECO:0000256" key="6">
    <source>
        <dbReference type="ARBA" id="ARBA00022764"/>
    </source>
</evidence>
<reference evidence="10 11" key="1">
    <citation type="submission" date="2020-02" db="EMBL/GenBank/DDBJ databases">
        <authorList>
            <person name="Khan S.A."/>
            <person name="Jeon C.O."/>
            <person name="Chun B.H."/>
        </authorList>
    </citation>
    <scope>NUCLEOTIDE SEQUENCE [LARGE SCALE GENOMIC DNA]</scope>
    <source>
        <strain evidence="10 11">H239</strain>
    </source>
</reference>
<protein>
    <recommendedName>
        <fullName evidence="8">Probable sugar-binding periplasmic protein</fullName>
    </recommendedName>
</protein>
<dbReference type="Pfam" id="PF13416">
    <property type="entry name" value="SBP_bac_8"/>
    <property type="match status" value="1"/>
</dbReference>
<feature type="chain" id="PRO_5026937595" description="Probable sugar-binding periplasmic protein" evidence="9">
    <location>
        <begin position="23"/>
        <end position="413"/>
    </location>
</feature>
<gene>
    <name evidence="10" type="ORF">G5575_17085</name>
</gene>
<comment type="caution">
    <text evidence="10">The sequence shown here is derived from an EMBL/GenBank/DDBJ whole genome shotgun (WGS) entry which is preliminary data.</text>
</comment>
<comment type="subcellular location">
    <subcellularLocation>
        <location evidence="1">Periplasm</location>
    </subcellularLocation>
</comment>
<comment type="function">
    <text evidence="7">Part of a binding-protein-dependent transport system for a sugar.</text>
</comment>
<evidence type="ECO:0000256" key="3">
    <source>
        <dbReference type="ARBA" id="ARBA00022448"/>
    </source>
</evidence>
<dbReference type="PANTHER" id="PTHR43649:SF28">
    <property type="entry name" value="BINDING PROTEIN COMPONENT OF ABC SUGAR TRANSPORTER-RELATED"/>
    <property type="match status" value="1"/>
</dbReference>
<keyword evidence="11" id="KW-1185">Reference proteome</keyword>
<dbReference type="AlphaFoldDB" id="A0A6M1SXW6"/>
<evidence type="ECO:0000256" key="1">
    <source>
        <dbReference type="ARBA" id="ARBA00004418"/>
    </source>
</evidence>
<evidence type="ECO:0000313" key="11">
    <source>
        <dbReference type="Proteomes" id="UP000474802"/>
    </source>
</evidence>
<feature type="signal peptide" evidence="9">
    <location>
        <begin position="1"/>
        <end position="22"/>
    </location>
</feature>
<evidence type="ECO:0000256" key="9">
    <source>
        <dbReference type="SAM" id="SignalP"/>
    </source>
</evidence>
<dbReference type="InterPro" id="IPR050490">
    <property type="entry name" value="Bact_solute-bd_prot1"/>
</dbReference>
<keyword evidence="5 9" id="KW-0732">Signal</keyword>
<dbReference type="EMBL" id="JAALFG010000004">
    <property type="protein sequence ID" value="NGP19123.1"/>
    <property type="molecule type" value="Genomic_DNA"/>
</dbReference>
<dbReference type="RefSeq" id="WP_164535364.1">
    <property type="nucleotide sequence ID" value="NZ_JAALFG010000004.1"/>
</dbReference>
<reference evidence="10 11" key="2">
    <citation type="submission" date="2020-03" db="EMBL/GenBank/DDBJ databases">
        <title>Devosia chinhatensis sp. nov., isolated from a hexachlorocyclohexane (HCH) dump site in India.</title>
        <authorList>
            <person name="Kumar M."/>
            <person name="Lal R."/>
        </authorList>
    </citation>
    <scope>NUCLEOTIDE SEQUENCE [LARGE SCALE GENOMIC DNA]</scope>
    <source>
        <strain evidence="10 11">H239</strain>
    </source>
</reference>
<sequence>MKKFAVVAAMATAFLGSTSAYAVDLEVTHWWTSAGEAAAIAEFAKVFEEETGNNWVDSALAGSGTGANPVIISRIIGGDPMGATQMNTGRDAEELIQAGLMRDLTDVVADMDLDSFYVDPKLLDNCRYEGGLYCLPINIHSWDWLWLSTAAYEKIGQPVPTNWDEYVASWPALQEAGILPFGLATGWPFSGIPGVLMSALGGPELINRVYVDKDPEAVRSPEFRRVVEALDSLRQVVSPETMVPSFGDVGTQLLEGTAAGNIHGDWLAGDLQVAGGVPGEDYECLPALGLGQQLGGGGDSFYFPKLPEGTDPAVIEAQAQLARILISPEAQLKFNMVKGSMPIRTDIDLSQANPCMQKALALLPNGLLPTGDSNLSSDAQQQTQDLNTEFLDDDSITIDDYVERYASIIESAD</sequence>
<keyword evidence="4" id="KW-0762">Sugar transport</keyword>
<dbReference type="SUPFAM" id="SSF53850">
    <property type="entry name" value="Periplasmic binding protein-like II"/>
    <property type="match status" value="1"/>
</dbReference>
<keyword evidence="6" id="KW-0574">Periplasm</keyword>
<dbReference type="Gene3D" id="3.40.190.10">
    <property type="entry name" value="Periplasmic binding protein-like II"/>
    <property type="match status" value="2"/>
</dbReference>
<dbReference type="GO" id="GO:0042597">
    <property type="term" value="C:periplasmic space"/>
    <property type="evidence" value="ECO:0007669"/>
    <property type="project" value="UniProtKB-SubCell"/>
</dbReference>